<evidence type="ECO:0000313" key="4">
    <source>
        <dbReference type="WBParaSite" id="ACRNAN_scaffold2520.g19598.t1"/>
    </source>
</evidence>
<name>A0A914DG94_9BILA</name>
<keyword evidence="3" id="KW-1185">Reference proteome</keyword>
<feature type="compositionally biased region" description="Basic and acidic residues" evidence="2">
    <location>
        <begin position="123"/>
        <end position="134"/>
    </location>
</feature>
<feature type="coiled-coil region" evidence="1">
    <location>
        <begin position="50"/>
        <end position="112"/>
    </location>
</feature>
<dbReference type="Proteomes" id="UP000887540">
    <property type="component" value="Unplaced"/>
</dbReference>
<evidence type="ECO:0000256" key="2">
    <source>
        <dbReference type="SAM" id="MobiDB-lite"/>
    </source>
</evidence>
<sequence>MNEDDRVPEQLDPVEELIEEEVLARKEETRRLRQARVDLLQHREHLVNIMSKQQEVHQKLKSEVDRKNKRLNQIDEACTSAQNFIQDSQRRSSELQNQLQQMRAEIARLQAEKQAKMKPSPPKPEKKCACDKCSKQNVDASECTH</sequence>
<proteinExistence type="predicted"/>
<keyword evidence="1" id="KW-0175">Coiled coil</keyword>
<feature type="region of interest" description="Disordered" evidence="2">
    <location>
        <begin position="112"/>
        <end position="145"/>
    </location>
</feature>
<accession>A0A914DG94</accession>
<organism evidence="3 4">
    <name type="scientific">Acrobeloides nanus</name>
    <dbReference type="NCBI Taxonomy" id="290746"/>
    <lineage>
        <taxon>Eukaryota</taxon>
        <taxon>Metazoa</taxon>
        <taxon>Ecdysozoa</taxon>
        <taxon>Nematoda</taxon>
        <taxon>Chromadorea</taxon>
        <taxon>Rhabditida</taxon>
        <taxon>Tylenchina</taxon>
        <taxon>Cephalobomorpha</taxon>
        <taxon>Cephaloboidea</taxon>
        <taxon>Cephalobidae</taxon>
        <taxon>Acrobeloides</taxon>
    </lineage>
</organism>
<dbReference type="WBParaSite" id="ACRNAN_scaffold2520.g19598.t1">
    <property type="protein sequence ID" value="ACRNAN_scaffold2520.g19598.t1"/>
    <property type="gene ID" value="ACRNAN_scaffold2520.g19598"/>
</dbReference>
<dbReference type="AlphaFoldDB" id="A0A914DG94"/>
<protein>
    <submittedName>
        <fullName evidence="4">Uncharacterized protein</fullName>
    </submittedName>
</protein>
<evidence type="ECO:0000256" key="1">
    <source>
        <dbReference type="SAM" id="Coils"/>
    </source>
</evidence>
<evidence type="ECO:0000313" key="3">
    <source>
        <dbReference type="Proteomes" id="UP000887540"/>
    </source>
</evidence>
<reference evidence="4" key="1">
    <citation type="submission" date="2022-11" db="UniProtKB">
        <authorList>
            <consortium name="WormBaseParasite"/>
        </authorList>
    </citation>
    <scope>IDENTIFICATION</scope>
</reference>